<dbReference type="EMBL" id="FMIQ01000082">
    <property type="protein sequence ID" value="SCM54909.1"/>
    <property type="molecule type" value="Genomic_DNA"/>
</dbReference>
<proteinExistence type="predicted"/>
<sequence>MKNIKIISRVFVIFLGLANLGVNAVSYKWPVIESADVTITGSDSATYVLHFGYPTIPDNSTLDQIPTACESGSCVFIVTHRHNDGAGTITANPNDIPSSYVSEWKRGTEWRNILKDTTNFGVSSFTVKHFGGVNGQECVDAALAPSVYRGSSGVSHLWSEWQGARATPPNFAVSCLGLPPVNQWCALHDPLITFDFGTLQLADAKGAKRKENIQIDCSVAGMKYVLKLRGLDFIALNNGMNAKFTADGKPLGETLEGTAVSNIVALEAELTGTPPQDGGDFSGTSILSVSYP</sequence>
<dbReference type="GO" id="GO:0009289">
    <property type="term" value="C:pilus"/>
    <property type="evidence" value="ECO:0007669"/>
    <property type="project" value="InterPro"/>
</dbReference>
<dbReference type="InterPro" id="IPR036937">
    <property type="entry name" value="Adhesion_dom_fimbrial_sf"/>
</dbReference>
<name>A0A1C6Z7M4_HAFAL</name>
<reference evidence="1 2" key="1">
    <citation type="submission" date="2016-09" db="EMBL/GenBank/DDBJ databases">
        <authorList>
            <person name="Capua I."/>
            <person name="De Benedictis P."/>
            <person name="Joannis T."/>
            <person name="Lombin L.H."/>
            <person name="Cattoli G."/>
        </authorList>
    </citation>
    <scope>NUCLEOTIDE SEQUENCE [LARGE SCALE GENOMIC DNA]</scope>
    <source>
        <strain evidence="1 2">GB001</strain>
    </source>
</reference>
<evidence type="ECO:0000313" key="1">
    <source>
        <dbReference type="EMBL" id="SCM54909.1"/>
    </source>
</evidence>
<dbReference type="Proteomes" id="UP000094844">
    <property type="component" value="Unassembled WGS sequence"/>
</dbReference>
<dbReference type="GO" id="GO:0007155">
    <property type="term" value="P:cell adhesion"/>
    <property type="evidence" value="ECO:0007669"/>
    <property type="project" value="InterPro"/>
</dbReference>
<organism evidence="1 2">
    <name type="scientific">Hafnia alvei</name>
    <dbReference type="NCBI Taxonomy" id="569"/>
    <lineage>
        <taxon>Bacteria</taxon>
        <taxon>Pseudomonadati</taxon>
        <taxon>Pseudomonadota</taxon>
        <taxon>Gammaproteobacteria</taxon>
        <taxon>Enterobacterales</taxon>
        <taxon>Hafniaceae</taxon>
        <taxon>Hafnia</taxon>
    </lineage>
</organism>
<dbReference type="AlphaFoldDB" id="A0A1C6Z7M4"/>
<protein>
    <submittedName>
        <fullName evidence="1">Uncharacterized protein</fullName>
    </submittedName>
</protein>
<gene>
    <name evidence="1" type="ORF">BN1044_04421</name>
</gene>
<accession>A0A1C6Z7M4</accession>
<dbReference type="Gene3D" id="2.60.40.1090">
    <property type="entry name" value="Fimbrial-type adhesion domain"/>
    <property type="match status" value="1"/>
</dbReference>
<evidence type="ECO:0000313" key="2">
    <source>
        <dbReference type="Proteomes" id="UP000094844"/>
    </source>
</evidence>